<dbReference type="RefSeq" id="WP_306067953.1">
    <property type="nucleotide sequence ID" value="NZ_JAROCA020000001.1"/>
</dbReference>
<dbReference type="Pfam" id="PF08239">
    <property type="entry name" value="SH3_3"/>
    <property type="match status" value="2"/>
</dbReference>
<dbReference type="SMART" id="SM00646">
    <property type="entry name" value="Ami_3"/>
    <property type="match status" value="1"/>
</dbReference>
<evidence type="ECO:0000313" key="4">
    <source>
        <dbReference type="EMBL" id="MDY0404433.1"/>
    </source>
</evidence>
<organism evidence="4 5">
    <name type="scientific">Tigheibacillus jepli</name>
    <dbReference type="NCBI Taxonomy" id="3035914"/>
    <lineage>
        <taxon>Bacteria</taxon>
        <taxon>Bacillati</taxon>
        <taxon>Bacillota</taxon>
        <taxon>Bacilli</taxon>
        <taxon>Bacillales</taxon>
        <taxon>Bacillaceae</taxon>
        <taxon>Tigheibacillus</taxon>
    </lineage>
</organism>
<feature type="domain" description="SH3b" evidence="3">
    <location>
        <begin position="30"/>
        <end position="92"/>
    </location>
</feature>
<feature type="domain" description="SH3b" evidence="3">
    <location>
        <begin position="109"/>
        <end position="174"/>
    </location>
</feature>
<evidence type="ECO:0000259" key="3">
    <source>
        <dbReference type="PROSITE" id="PS51781"/>
    </source>
</evidence>
<dbReference type="SMART" id="SM00287">
    <property type="entry name" value="SH3b"/>
    <property type="match status" value="2"/>
</dbReference>
<reference evidence="4 5" key="1">
    <citation type="submission" date="2023-10" db="EMBL/GenBank/DDBJ databases">
        <title>179-bfca-hs.</title>
        <authorList>
            <person name="Miliotis G."/>
            <person name="Sengupta P."/>
            <person name="Hameed A."/>
            <person name="Chuvochina M."/>
            <person name="Mcdonagh F."/>
            <person name="Simpson A.C."/>
            <person name="Singh N.K."/>
            <person name="Rekha P.D."/>
            <person name="Raman K."/>
            <person name="Hugenholtz P."/>
            <person name="Venkateswaran K."/>
        </authorList>
    </citation>
    <scope>NUCLEOTIDE SEQUENCE [LARGE SCALE GENOMIC DNA]</scope>
    <source>
        <strain evidence="4 5">179-BFC-A-HS</strain>
    </source>
</reference>
<dbReference type="Gene3D" id="2.30.30.40">
    <property type="entry name" value="SH3 Domains"/>
    <property type="match status" value="2"/>
</dbReference>
<dbReference type="Pfam" id="PF01520">
    <property type="entry name" value="Amidase_3"/>
    <property type="match status" value="1"/>
</dbReference>
<keyword evidence="1 4" id="KW-0378">Hydrolase</keyword>
<dbReference type="PROSITE" id="PS51781">
    <property type="entry name" value="SH3B"/>
    <property type="match status" value="2"/>
</dbReference>
<dbReference type="InterPro" id="IPR002508">
    <property type="entry name" value="MurNAc-LAA_cat"/>
</dbReference>
<dbReference type="Proteomes" id="UP001228376">
    <property type="component" value="Unassembled WGS sequence"/>
</dbReference>
<gene>
    <name evidence="4" type="ORF">P5G51_002490</name>
</gene>
<dbReference type="InterPro" id="IPR003646">
    <property type="entry name" value="SH3-like_bac-type"/>
</dbReference>
<dbReference type="PANTHER" id="PTHR30404">
    <property type="entry name" value="N-ACETYLMURAMOYL-L-ALANINE AMIDASE"/>
    <property type="match status" value="1"/>
</dbReference>
<evidence type="ECO:0000256" key="2">
    <source>
        <dbReference type="ARBA" id="ARBA00023316"/>
    </source>
</evidence>
<dbReference type="GO" id="GO:0008745">
    <property type="term" value="F:N-acetylmuramoyl-L-alanine amidase activity"/>
    <property type="evidence" value="ECO:0007669"/>
    <property type="project" value="UniProtKB-EC"/>
</dbReference>
<dbReference type="CDD" id="cd02696">
    <property type="entry name" value="MurNAc-LAA"/>
    <property type="match status" value="1"/>
</dbReference>
<sequence>MSNLQRFTMVVFGLLLFFIIFPPNVNAQDGKEYKVGASTLYVRNAPASNAQIVGQLSAGDTVIAFDEQHGWVMTYYAGQEAWVASQFLVAEKQDTASAHSTASAATAQSANANIVVAANGVNLRTGPGTNHNIIGSASHGDTYKLVATKGDWHQIELDDGSTAWIAAWLTAPANGNQASTPAMATQTNQQSDNHAKRQSLAGFNIVIDAGHGGKDPGAIGPNGMKEKYLTLSTAQKVRDVLQSEGATVIMTRSGDQFISLDQRVQLSNSYHTSAFISLHYNAYPVLTVNGISTHYYSSSGPDMRLAQTIQSSLMQHVNMTNRGIRQSDYHVLRTNGDLAVLIELGFVTNPYDAAKIQTGNYQTEVARAIADGLKIYFN</sequence>
<evidence type="ECO:0000256" key="1">
    <source>
        <dbReference type="ARBA" id="ARBA00022801"/>
    </source>
</evidence>
<dbReference type="PANTHER" id="PTHR30404:SF0">
    <property type="entry name" value="N-ACETYLMURAMOYL-L-ALANINE AMIDASE AMIC"/>
    <property type="match status" value="1"/>
</dbReference>
<keyword evidence="2" id="KW-0961">Cell wall biogenesis/degradation</keyword>
<dbReference type="EC" id="3.5.1.28" evidence="4"/>
<comment type="caution">
    <text evidence="4">The sequence shown here is derived from an EMBL/GenBank/DDBJ whole genome shotgun (WGS) entry which is preliminary data.</text>
</comment>
<keyword evidence="5" id="KW-1185">Reference proteome</keyword>
<name>A0ABU5CDM4_9BACI</name>
<dbReference type="EMBL" id="JAROCA020000001">
    <property type="protein sequence ID" value="MDY0404433.1"/>
    <property type="molecule type" value="Genomic_DNA"/>
</dbReference>
<dbReference type="Gene3D" id="3.40.630.40">
    <property type="entry name" value="Zn-dependent exopeptidases"/>
    <property type="match status" value="1"/>
</dbReference>
<dbReference type="SUPFAM" id="SSF53187">
    <property type="entry name" value="Zn-dependent exopeptidases"/>
    <property type="match status" value="1"/>
</dbReference>
<protein>
    <submittedName>
        <fullName evidence="4">N-acetylmuramoyl-L-alanine amidase</fullName>
        <ecNumber evidence="4">3.5.1.28</ecNumber>
    </submittedName>
</protein>
<dbReference type="InterPro" id="IPR050695">
    <property type="entry name" value="N-acetylmuramoyl_amidase_3"/>
</dbReference>
<accession>A0ABU5CDM4</accession>
<proteinExistence type="predicted"/>
<evidence type="ECO:0000313" key="5">
    <source>
        <dbReference type="Proteomes" id="UP001228376"/>
    </source>
</evidence>